<dbReference type="EMBL" id="GL732723">
    <property type="protein sequence ID" value="EFX65946.1"/>
    <property type="molecule type" value="Genomic_DNA"/>
</dbReference>
<dbReference type="KEGG" id="dpx:DAPPUDRAFT_263954"/>
<dbReference type="InParanoid" id="E9HQN4"/>
<dbReference type="PROSITE" id="PS00018">
    <property type="entry name" value="EF_HAND_1"/>
    <property type="match status" value="1"/>
</dbReference>
<dbReference type="InterPro" id="IPR002048">
    <property type="entry name" value="EF_hand_dom"/>
</dbReference>
<keyword evidence="1" id="KW-0106">Calcium</keyword>
<evidence type="ECO:0000256" key="1">
    <source>
        <dbReference type="ARBA" id="ARBA00022837"/>
    </source>
</evidence>
<accession>E9HQN4</accession>
<evidence type="ECO:0000313" key="3">
    <source>
        <dbReference type="EMBL" id="EFX65946.1"/>
    </source>
</evidence>
<dbReference type="Proteomes" id="UP000000305">
    <property type="component" value="Unassembled WGS sequence"/>
</dbReference>
<dbReference type="InterPro" id="IPR011992">
    <property type="entry name" value="EF-hand-dom_pair"/>
</dbReference>
<dbReference type="InterPro" id="IPR018247">
    <property type="entry name" value="EF_Hand_1_Ca_BS"/>
</dbReference>
<dbReference type="HOGENOM" id="CLU_1887814_0_0_1"/>
<dbReference type="eggNOG" id="KOG1707">
    <property type="taxonomic scope" value="Eukaryota"/>
</dbReference>
<dbReference type="PROSITE" id="PS50222">
    <property type="entry name" value="EF_HAND_2"/>
    <property type="match status" value="1"/>
</dbReference>
<sequence length="135" mass="15252">MTIGRRVRAGGLAYSNCSARTLRNITVMFYYAQKAVLHPTAPLYIAEDREGFCSFIVYLFNEDDMKPLGRLRVPPGCHTEFFSSGWEFLAQLFEQHDKDKDGALNTQELASLFSPCSIIPWGQNLNVLHSIFNTG</sequence>
<keyword evidence="4" id="KW-1185">Reference proteome</keyword>
<dbReference type="Gene3D" id="1.10.238.10">
    <property type="entry name" value="EF-hand"/>
    <property type="match status" value="1"/>
</dbReference>
<dbReference type="OrthoDB" id="10020961at2759"/>
<feature type="domain" description="EF-hand" evidence="2">
    <location>
        <begin position="84"/>
        <end position="119"/>
    </location>
</feature>
<dbReference type="GO" id="GO:0005509">
    <property type="term" value="F:calcium ion binding"/>
    <property type="evidence" value="ECO:0007669"/>
    <property type="project" value="InterPro"/>
</dbReference>
<protein>
    <recommendedName>
        <fullName evidence="2">EF-hand domain-containing protein</fullName>
    </recommendedName>
</protein>
<dbReference type="STRING" id="6669.E9HQN4"/>
<evidence type="ECO:0000313" key="4">
    <source>
        <dbReference type="Proteomes" id="UP000000305"/>
    </source>
</evidence>
<reference evidence="3 4" key="1">
    <citation type="journal article" date="2011" name="Science">
        <title>The ecoresponsive genome of Daphnia pulex.</title>
        <authorList>
            <person name="Colbourne J.K."/>
            <person name="Pfrender M.E."/>
            <person name="Gilbert D."/>
            <person name="Thomas W.K."/>
            <person name="Tucker A."/>
            <person name="Oakley T.H."/>
            <person name="Tokishita S."/>
            <person name="Aerts A."/>
            <person name="Arnold G.J."/>
            <person name="Basu M.K."/>
            <person name="Bauer D.J."/>
            <person name="Caceres C.E."/>
            <person name="Carmel L."/>
            <person name="Casola C."/>
            <person name="Choi J.H."/>
            <person name="Detter J.C."/>
            <person name="Dong Q."/>
            <person name="Dusheyko S."/>
            <person name="Eads B.D."/>
            <person name="Frohlich T."/>
            <person name="Geiler-Samerotte K.A."/>
            <person name="Gerlach D."/>
            <person name="Hatcher P."/>
            <person name="Jogdeo S."/>
            <person name="Krijgsveld J."/>
            <person name="Kriventseva E.V."/>
            <person name="Kultz D."/>
            <person name="Laforsch C."/>
            <person name="Lindquist E."/>
            <person name="Lopez J."/>
            <person name="Manak J.R."/>
            <person name="Muller J."/>
            <person name="Pangilinan J."/>
            <person name="Patwardhan R.P."/>
            <person name="Pitluck S."/>
            <person name="Pritham E.J."/>
            <person name="Rechtsteiner A."/>
            <person name="Rho M."/>
            <person name="Rogozin I.B."/>
            <person name="Sakarya O."/>
            <person name="Salamov A."/>
            <person name="Schaack S."/>
            <person name="Shapiro H."/>
            <person name="Shiga Y."/>
            <person name="Skalitzky C."/>
            <person name="Smith Z."/>
            <person name="Souvorov A."/>
            <person name="Sung W."/>
            <person name="Tang Z."/>
            <person name="Tsuchiya D."/>
            <person name="Tu H."/>
            <person name="Vos H."/>
            <person name="Wang M."/>
            <person name="Wolf Y.I."/>
            <person name="Yamagata H."/>
            <person name="Yamada T."/>
            <person name="Ye Y."/>
            <person name="Shaw J.R."/>
            <person name="Andrews J."/>
            <person name="Crease T.J."/>
            <person name="Tang H."/>
            <person name="Lucas S.M."/>
            <person name="Robertson H.M."/>
            <person name="Bork P."/>
            <person name="Koonin E.V."/>
            <person name="Zdobnov E.M."/>
            <person name="Grigoriev I.V."/>
            <person name="Lynch M."/>
            <person name="Boore J.L."/>
        </authorList>
    </citation>
    <scope>NUCLEOTIDE SEQUENCE [LARGE SCALE GENOMIC DNA]</scope>
</reference>
<gene>
    <name evidence="3" type="ORF">DAPPUDRAFT_263954</name>
</gene>
<dbReference type="SUPFAM" id="SSF47473">
    <property type="entry name" value="EF-hand"/>
    <property type="match status" value="1"/>
</dbReference>
<evidence type="ECO:0000259" key="2">
    <source>
        <dbReference type="PROSITE" id="PS50222"/>
    </source>
</evidence>
<organism evidence="3 4">
    <name type="scientific">Daphnia pulex</name>
    <name type="common">Water flea</name>
    <dbReference type="NCBI Taxonomy" id="6669"/>
    <lineage>
        <taxon>Eukaryota</taxon>
        <taxon>Metazoa</taxon>
        <taxon>Ecdysozoa</taxon>
        <taxon>Arthropoda</taxon>
        <taxon>Crustacea</taxon>
        <taxon>Branchiopoda</taxon>
        <taxon>Diplostraca</taxon>
        <taxon>Cladocera</taxon>
        <taxon>Anomopoda</taxon>
        <taxon>Daphniidae</taxon>
        <taxon>Daphnia</taxon>
    </lineage>
</organism>
<dbReference type="AlphaFoldDB" id="E9HQN4"/>
<proteinExistence type="predicted"/>
<name>E9HQN4_DAPPU</name>